<dbReference type="Proteomes" id="UP000199208">
    <property type="component" value="Unassembled WGS sequence"/>
</dbReference>
<dbReference type="PANTHER" id="PTHR43742:SF6">
    <property type="entry name" value="OXIDOREDUCTASE YYAE-RELATED"/>
    <property type="match status" value="1"/>
</dbReference>
<reference evidence="7 8" key="1">
    <citation type="submission" date="2016-10" db="EMBL/GenBank/DDBJ databases">
        <authorList>
            <person name="de Groot N.N."/>
        </authorList>
    </citation>
    <scope>NUCLEOTIDE SEQUENCE [LARGE SCALE GENOMIC DNA]</scope>
    <source>
        <strain evidence="7 8">DSM 2784</strain>
    </source>
</reference>
<dbReference type="SUPFAM" id="SSF50692">
    <property type="entry name" value="ADC-like"/>
    <property type="match status" value="1"/>
</dbReference>
<dbReference type="GO" id="GO:0043546">
    <property type="term" value="F:molybdopterin cofactor binding"/>
    <property type="evidence" value="ECO:0007669"/>
    <property type="project" value="InterPro"/>
</dbReference>
<dbReference type="SUPFAM" id="SSF53706">
    <property type="entry name" value="Formate dehydrogenase/DMSO reductase, domains 1-3"/>
    <property type="match status" value="1"/>
</dbReference>
<evidence type="ECO:0000256" key="3">
    <source>
        <dbReference type="ARBA" id="ARBA00023004"/>
    </source>
</evidence>
<dbReference type="Gene3D" id="2.40.40.20">
    <property type="match status" value="1"/>
</dbReference>
<dbReference type="Gene3D" id="3.40.50.740">
    <property type="match status" value="1"/>
</dbReference>
<evidence type="ECO:0000256" key="2">
    <source>
        <dbReference type="ARBA" id="ARBA00022723"/>
    </source>
</evidence>
<evidence type="ECO:0000313" key="8">
    <source>
        <dbReference type="Proteomes" id="UP000199208"/>
    </source>
</evidence>
<evidence type="ECO:0000313" key="7">
    <source>
        <dbReference type="EMBL" id="SCZ79663.1"/>
    </source>
</evidence>
<keyword evidence="8" id="KW-1185">Reference proteome</keyword>
<name>A0A1G5S075_9FIRM</name>
<dbReference type="Pfam" id="PF00384">
    <property type="entry name" value="Molybdopterin"/>
    <property type="match status" value="1"/>
</dbReference>
<evidence type="ECO:0000259" key="6">
    <source>
        <dbReference type="Pfam" id="PF01568"/>
    </source>
</evidence>
<feature type="domain" description="Molybdopterin dinucleotide-binding" evidence="6">
    <location>
        <begin position="335"/>
        <end position="426"/>
    </location>
</feature>
<evidence type="ECO:0000259" key="5">
    <source>
        <dbReference type="Pfam" id="PF00384"/>
    </source>
</evidence>
<dbReference type="Gene3D" id="3.40.228.10">
    <property type="entry name" value="Dimethylsulfoxide Reductase, domain 2"/>
    <property type="match status" value="1"/>
</dbReference>
<dbReference type="InterPro" id="IPR050612">
    <property type="entry name" value="Prok_Mopterin_Oxidored"/>
</dbReference>
<organism evidence="7 8">
    <name type="scientific">Acidaminobacter hydrogenoformans DSM 2784</name>
    <dbReference type="NCBI Taxonomy" id="1120920"/>
    <lineage>
        <taxon>Bacteria</taxon>
        <taxon>Bacillati</taxon>
        <taxon>Bacillota</taxon>
        <taxon>Clostridia</taxon>
        <taxon>Peptostreptococcales</taxon>
        <taxon>Acidaminobacteraceae</taxon>
        <taxon>Acidaminobacter</taxon>
    </lineage>
</organism>
<evidence type="ECO:0000256" key="1">
    <source>
        <dbReference type="ARBA" id="ARBA00010312"/>
    </source>
</evidence>
<proteinExistence type="inferred from homology"/>
<dbReference type="GO" id="GO:0051536">
    <property type="term" value="F:iron-sulfur cluster binding"/>
    <property type="evidence" value="ECO:0007669"/>
    <property type="project" value="UniProtKB-KW"/>
</dbReference>
<dbReference type="GO" id="GO:0016491">
    <property type="term" value="F:oxidoreductase activity"/>
    <property type="evidence" value="ECO:0007669"/>
    <property type="project" value="InterPro"/>
</dbReference>
<dbReference type="EMBL" id="FMWL01000008">
    <property type="protein sequence ID" value="SCZ79663.1"/>
    <property type="molecule type" value="Genomic_DNA"/>
</dbReference>
<keyword evidence="3" id="KW-0408">Iron</keyword>
<accession>A0A1G5S075</accession>
<dbReference type="InterPro" id="IPR009010">
    <property type="entry name" value="Asp_de-COase-like_dom_sf"/>
</dbReference>
<protein>
    <submittedName>
        <fullName evidence="7">Molydopterin dinucleotide binding domain-containing protein</fullName>
    </submittedName>
</protein>
<keyword evidence="4" id="KW-0411">Iron-sulfur</keyword>
<dbReference type="Gene3D" id="3.30.2070.10">
    <property type="entry name" value="Formate dehydrogenase/DMSO reductase"/>
    <property type="match status" value="1"/>
</dbReference>
<dbReference type="AlphaFoldDB" id="A0A1G5S075"/>
<comment type="similarity">
    <text evidence="1">Belongs to the prokaryotic molybdopterin-containing oxidoreductase family.</text>
</comment>
<sequence length="448" mass="48873">MALALAHVLIEEDLVDAAFIRKHVKGFLAFKEVAKVWTPEAAAEETGLEAEAIRRLARLYGQSKPACILVGYGVQRYTNGGETVRAIDALAAITGNIGIPGGGVNYNNDRMDGLVDEEVLSGKSLRVFHRTYPRPMMAEFILTADEPKVKAIFCTRANPVTQYMDTGKMLRAFESVDFKVTIDHFMTDTALASDVVLPCAHFLETTDVILPPAVHSYLTYCSPVVKADPWIPSEHWIFTALAKRLGLAAFPSLSEEAWLELALRPFLKAEGLSLEELKAGPVLVSKEGLVAWTDLKFGTPSGRVELWSNRAGMDGFEPTADYRRVVVRPSAKAPFYLLTPHIQGSLHSQHFLDLHEAGERPVVYLGLGAAKGLGIDSGDLVEVRTDTGRLACTAAVDEAQRADLVVIHEGWWLQKGGGVNQLIGERAAGMGLLAVYYEVVCSVEKLQG</sequence>
<dbReference type="InterPro" id="IPR006657">
    <property type="entry name" value="MoPterin_dinucl-bd_dom"/>
</dbReference>
<dbReference type="Pfam" id="PF01568">
    <property type="entry name" value="Molydop_binding"/>
    <property type="match status" value="1"/>
</dbReference>
<feature type="domain" description="Molybdopterin oxidoreductase" evidence="5">
    <location>
        <begin position="2"/>
        <end position="208"/>
    </location>
</feature>
<dbReference type="GO" id="GO:0046872">
    <property type="term" value="F:metal ion binding"/>
    <property type="evidence" value="ECO:0007669"/>
    <property type="project" value="UniProtKB-KW"/>
</dbReference>
<dbReference type="InterPro" id="IPR006656">
    <property type="entry name" value="Mopterin_OxRdtase"/>
</dbReference>
<keyword evidence="2" id="KW-0479">Metal-binding</keyword>
<dbReference type="STRING" id="1120920.SAMN03080599_01878"/>
<gene>
    <name evidence="7" type="ORF">SAMN03080599_01878</name>
</gene>
<dbReference type="PANTHER" id="PTHR43742">
    <property type="entry name" value="TRIMETHYLAMINE-N-OXIDE REDUCTASE"/>
    <property type="match status" value="1"/>
</dbReference>
<evidence type="ECO:0000256" key="4">
    <source>
        <dbReference type="ARBA" id="ARBA00023014"/>
    </source>
</evidence>